<accession>A0A2B7X8B8</accession>
<evidence type="ECO:0000256" key="2">
    <source>
        <dbReference type="ARBA" id="ARBA00022692"/>
    </source>
</evidence>
<name>A0A2B7X8B8_9EURO</name>
<feature type="transmembrane region" description="Helical" evidence="6">
    <location>
        <begin position="215"/>
        <end position="235"/>
    </location>
</feature>
<sequence>MSMPTPEEMAKWPPPNYVNPDTRVPETLGVLIGGMSVMLFFVAGRIYTRMRLQVGFGVDDWIIFAGVLIVVGTSILGCVSVKYGTGYHIWDLKPEWSLNFNKISLAGTTLFNACVTFPKLSLCFTYLRLFISKGNKVFCYTLLVILLAWLISTCLVTALQCIPVEGYWDKSIVEARCINTSAFSVAAAAVNSATDFLIFWWPARSLSQIKLPLKQRLGLIFVFAVGSMVCVAGVLRMYHIHRLFKGYEIAYDGAIIWITAAIEWNLGIIFACLHSVKPILADVFPSVFGTSANNSFNITFSERSKRILQGGRRSSWFQTPLADNTATISRYKALSKPAPWGKDGFDDPQRAGTGDDLATLELPERAIRYTRRVTVNSRPVDGDEEAQLMEKEYRSKIKDWGL</sequence>
<proteinExistence type="inferred from homology"/>
<comment type="subcellular location">
    <subcellularLocation>
        <location evidence="1">Membrane</location>
        <topology evidence="1">Multi-pass membrane protein</topology>
    </subcellularLocation>
</comment>
<feature type="transmembrane region" description="Helical" evidence="6">
    <location>
        <begin position="255"/>
        <end position="276"/>
    </location>
</feature>
<dbReference type="EMBL" id="PDNB01000129">
    <property type="protein sequence ID" value="PGH05023.1"/>
    <property type="molecule type" value="Genomic_DNA"/>
</dbReference>
<keyword evidence="9" id="KW-1185">Reference proteome</keyword>
<feature type="transmembrane region" description="Helical" evidence="6">
    <location>
        <begin position="139"/>
        <end position="162"/>
    </location>
</feature>
<keyword evidence="3 6" id="KW-1133">Transmembrane helix</keyword>
<dbReference type="GO" id="GO:0016020">
    <property type="term" value="C:membrane"/>
    <property type="evidence" value="ECO:0007669"/>
    <property type="project" value="UniProtKB-SubCell"/>
</dbReference>
<evidence type="ECO:0000256" key="5">
    <source>
        <dbReference type="ARBA" id="ARBA00038359"/>
    </source>
</evidence>
<organism evidence="8 9">
    <name type="scientific">Helicocarpus griseus UAMH5409</name>
    <dbReference type="NCBI Taxonomy" id="1447875"/>
    <lineage>
        <taxon>Eukaryota</taxon>
        <taxon>Fungi</taxon>
        <taxon>Dikarya</taxon>
        <taxon>Ascomycota</taxon>
        <taxon>Pezizomycotina</taxon>
        <taxon>Eurotiomycetes</taxon>
        <taxon>Eurotiomycetidae</taxon>
        <taxon>Onygenales</taxon>
        <taxon>Ajellomycetaceae</taxon>
        <taxon>Helicocarpus</taxon>
    </lineage>
</organism>
<keyword evidence="2 6" id="KW-0812">Transmembrane</keyword>
<dbReference type="OrthoDB" id="5401779at2759"/>
<feature type="transmembrane region" description="Helical" evidence="6">
    <location>
        <begin position="60"/>
        <end position="83"/>
    </location>
</feature>
<dbReference type="Pfam" id="PF20684">
    <property type="entry name" value="Fung_rhodopsin"/>
    <property type="match status" value="1"/>
</dbReference>
<dbReference type="InterPro" id="IPR052337">
    <property type="entry name" value="SAT4-like"/>
</dbReference>
<evidence type="ECO:0000313" key="9">
    <source>
        <dbReference type="Proteomes" id="UP000223968"/>
    </source>
</evidence>
<keyword evidence="4 6" id="KW-0472">Membrane</keyword>
<evidence type="ECO:0000259" key="7">
    <source>
        <dbReference type="Pfam" id="PF20684"/>
    </source>
</evidence>
<evidence type="ECO:0000256" key="1">
    <source>
        <dbReference type="ARBA" id="ARBA00004141"/>
    </source>
</evidence>
<evidence type="ECO:0000256" key="6">
    <source>
        <dbReference type="SAM" id="Phobius"/>
    </source>
</evidence>
<comment type="similarity">
    <text evidence="5">Belongs to the SAT4 family.</text>
</comment>
<feature type="transmembrane region" description="Helical" evidence="6">
    <location>
        <begin position="103"/>
        <end position="127"/>
    </location>
</feature>
<evidence type="ECO:0000313" key="8">
    <source>
        <dbReference type="EMBL" id="PGH05023.1"/>
    </source>
</evidence>
<dbReference type="AlphaFoldDB" id="A0A2B7X8B8"/>
<evidence type="ECO:0000256" key="4">
    <source>
        <dbReference type="ARBA" id="ARBA00023136"/>
    </source>
</evidence>
<protein>
    <recommendedName>
        <fullName evidence="7">Rhodopsin domain-containing protein</fullName>
    </recommendedName>
</protein>
<comment type="caution">
    <text evidence="8">The sequence shown here is derived from an EMBL/GenBank/DDBJ whole genome shotgun (WGS) entry which is preliminary data.</text>
</comment>
<dbReference type="PANTHER" id="PTHR33048:SF129">
    <property type="entry name" value="INTEGRAL MEMBRANE PROTEIN-RELATED"/>
    <property type="match status" value="1"/>
</dbReference>
<dbReference type="PANTHER" id="PTHR33048">
    <property type="entry name" value="PTH11-LIKE INTEGRAL MEMBRANE PROTEIN (AFU_ORTHOLOGUE AFUA_5G11245)"/>
    <property type="match status" value="1"/>
</dbReference>
<gene>
    <name evidence="8" type="ORF">AJ79_06910</name>
</gene>
<feature type="transmembrane region" description="Helical" evidence="6">
    <location>
        <begin position="28"/>
        <end position="48"/>
    </location>
</feature>
<reference evidence="8 9" key="1">
    <citation type="submission" date="2017-10" db="EMBL/GenBank/DDBJ databases">
        <title>Comparative genomics in systemic dimorphic fungi from Ajellomycetaceae.</title>
        <authorList>
            <person name="Munoz J.F."/>
            <person name="Mcewen J.G."/>
            <person name="Clay O.K."/>
            <person name="Cuomo C.A."/>
        </authorList>
    </citation>
    <scope>NUCLEOTIDE SEQUENCE [LARGE SCALE GENOMIC DNA]</scope>
    <source>
        <strain evidence="8 9">UAMH5409</strain>
    </source>
</reference>
<feature type="transmembrane region" description="Helical" evidence="6">
    <location>
        <begin position="182"/>
        <end position="203"/>
    </location>
</feature>
<evidence type="ECO:0000256" key="3">
    <source>
        <dbReference type="ARBA" id="ARBA00022989"/>
    </source>
</evidence>
<dbReference type="InterPro" id="IPR049326">
    <property type="entry name" value="Rhodopsin_dom_fungi"/>
</dbReference>
<dbReference type="Proteomes" id="UP000223968">
    <property type="component" value="Unassembled WGS sequence"/>
</dbReference>
<feature type="domain" description="Rhodopsin" evidence="7">
    <location>
        <begin position="45"/>
        <end position="281"/>
    </location>
</feature>